<dbReference type="SUPFAM" id="SSF56219">
    <property type="entry name" value="DNase I-like"/>
    <property type="match status" value="1"/>
</dbReference>
<evidence type="ECO:0000259" key="5">
    <source>
        <dbReference type="PROSITE" id="PS50878"/>
    </source>
</evidence>
<keyword evidence="1" id="KW-0863">Zinc-finger</keyword>
<dbReference type="SMART" id="SM00343">
    <property type="entry name" value="ZnF_C2HC"/>
    <property type="match status" value="1"/>
</dbReference>
<protein>
    <submittedName>
        <fullName evidence="6">Reverse transcriptase</fullName>
    </submittedName>
</protein>
<evidence type="ECO:0000313" key="7">
    <source>
        <dbReference type="Proteomes" id="UP000036403"/>
    </source>
</evidence>
<dbReference type="PaxDb" id="67767-A0A0J7KIS5"/>
<dbReference type="CDD" id="cd09077">
    <property type="entry name" value="R1-I-EN"/>
    <property type="match status" value="1"/>
</dbReference>
<evidence type="ECO:0000256" key="2">
    <source>
        <dbReference type="SAM" id="Coils"/>
    </source>
</evidence>
<dbReference type="PROSITE" id="PS50158">
    <property type="entry name" value="ZF_CCHC"/>
    <property type="match status" value="1"/>
</dbReference>
<dbReference type="STRING" id="67767.A0A0J7KIS5"/>
<name>A0A0J7KIS5_LASNI</name>
<feature type="compositionally biased region" description="Basic and acidic residues" evidence="3">
    <location>
        <begin position="294"/>
        <end position="304"/>
    </location>
</feature>
<feature type="region of interest" description="Disordered" evidence="3">
    <location>
        <begin position="240"/>
        <end position="275"/>
    </location>
</feature>
<dbReference type="GO" id="GO:0008270">
    <property type="term" value="F:zinc ion binding"/>
    <property type="evidence" value="ECO:0007669"/>
    <property type="project" value="UniProtKB-KW"/>
</dbReference>
<feature type="domain" description="Reverse transcriptase" evidence="5">
    <location>
        <begin position="964"/>
        <end position="1256"/>
    </location>
</feature>
<dbReference type="Gene3D" id="3.60.10.10">
    <property type="entry name" value="Endonuclease/exonuclease/phosphatase"/>
    <property type="match status" value="1"/>
</dbReference>
<dbReference type="InterPro" id="IPR000477">
    <property type="entry name" value="RT_dom"/>
</dbReference>
<keyword evidence="1" id="KW-0862">Zinc</keyword>
<keyword evidence="6" id="KW-0808">Transferase</keyword>
<comment type="caution">
    <text evidence="6">The sequence shown here is derived from an EMBL/GenBank/DDBJ whole genome shotgun (WGS) entry which is preliminary data.</text>
</comment>
<sequence length="1417" mass="159360">MRAWSSTEDGEDDETDFCPEELKIMGASAIGAIGIDCLNIAEKERKNSPNTNGAISGIIKRNIQRAADVINTLTYKAEAKGDPTYLRIRNRELESQVEKMQLEEALRNREMEEMRTIVADLKKEIYELKGRLDDAEEDARKARESYRITKRILKTGGGDIACEVPLAVSGDLNLPVETIDPQPMEVEEPSRKQPTGNFTALPSEAMTPVPVKENRNVNQIEEINLRIKDLVKVKRDLRRVAESENSESGSVGFSRNSEKPLPQRIPRNKPRITSNIQVVPPKMDIKKVGFSKSMADEDKTDSSHQEWTVATRKREGGRRQNIQEVTPSSSRGKKQPGATKDNAATTKSGAAVRRPPKTAAVMITGNKENFSYADALKKARGSISLDRLKITKTKIRKAANGSLLIEVMGPGGAGKAAKLRDELHGILKDDAKVTRPVTKGQLRLIGLHDATSQDEVLEVISNYGKCLKDDVKIGSIHPMRNGLFTWVQCPLSAAIIIANHKKINLGVDFGMACFRCGNDGHIAKNCGSAPACRVCRSDGRLFNHRLGSNLPKNWAGLLLISEPCTIAPSDNWLISQDGKSAIYYDMNFLNLRCRPAKQGNRFVAIYCGPYLIVSTYISPNIGLHEYNAFLDELSGVLSSRVDKIIVAGDFNAKASLWGSNVTNNRGLLVTRWAAERDLRVINAGDVPTCVRPQGSSIVDLTWSSPDLLPLISDWQVMKEMESLSDHVCIRFDICTSRPRPSTARPDNRRWNLRKFDRGFFKAALIWGSPDPETENIQELEQLIQELDKLMEEACDASAPRIGARRPRRKAYWWQESVANLRISCIHARRLWQRAKRRKRSPVVVNELGIRYKSARKELRLEINRLKAKAWQELIESIDNDPWGLPYKLMLGKLRQSTPGLSEVLEHDILSRLLDSLFPSNTRLDPLGDWSDFVWSDDWSVSLEEVTDALKKDPSSLSKAPGPNGFRLKGQFPDTWKRANLVLIPKAGNPNIGAIDIPKARPICLLDELGKTFERVLANRIHQWQVGNPDSDVSRFQFGFRKQKSTCDALLLVRKITSTAVKDGGFAFAISLDIANAFNSIPWRIIRRALRERNYPQYLRRILDSYLTNRTIRYVDREGRHRCREMEAGVPQGSVLGPVLWNIAFDDVLRLAEDEDGSNIICYADDTLIIVTGKDLRRTQLKAGLLVARVIIFINRLGLKVAKEKTEAILFHNRGAVNLPTSILEKANKMVRALNKLMPNLRGPDERRRRLFANVVLSVILYGAPVWGDVIVKKSCVLPALYRLHRTVAQRVISAYRTVSSNAALLLARLPPIKLLATSRKNMYDRIKELRETSNLDPISRKEIKESEFINLCNAWRTILEKPNTPGEFTKMVIVPRLEIWLARDTINGMTFHLTQILTGHGCFSKYLHQIGKKADTM</sequence>
<dbReference type="EMBL" id="LBMM01006977">
    <property type="protein sequence ID" value="KMQ90149.1"/>
    <property type="molecule type" value="Genomic_DNA"/>
</dbReference>
<keyword evidence="1" id="KW-0479">Metal-binding</keyword>
<dbReference type="CDD" id="cd01650">
    <property type="entry name" value="RT_nLTR_like"/>
    <property type="match status" value="1"/>
</dbReference>
<dbReference type="OrthoDB" id="7700848at2759"/>
<feature type="compositionally biased region" description="Polar residues" evidence="3">
    <location>
        <begin position="320"/>
        <end position="330"/>
    </location>
</feature>
<dbReference type="Pfam" id="PF00078">
    <property type="entry name" value="RVT_1"/>
    <property type="match status" value="1"/>
</dbReference>
<keyword evidence="7" id="KW-1185">Reference proteome</keyword>
<dbReference type="PANTHER" id="PTHR19446">
    <property type="entry name" value="REVERSE TRANSCRIPTASES"/>
    <property type="match status" value="1"/>
</dbReference>
<evidence type="ECO:0000256" key="3">
    <source>
        <dbReference type="SAM" id="MobiDB-lite"/>
    </source>
</evidence>
<evidence type="ECO:0000313" key="6">
    <source>
        <dbReference type="EMBL" id="KMQ90149.1"/>
    </source>
</evidence>
<dbReference type="SUPFAM" id="SSF56672">
    <property type="entry name" value="DNA/RNA polymerases"/>
    <property type="match status" value="1"/>
</dbReference>
<dbReference type="Pfam" id="PF14529">
    <property type="entry name" value="Exo_endo_phos_2"/>
    <property type="match status" value="1"/>
</dbReference>
<feature type="region of interest" description="Disordered" evidence="3">
    <location>
        <begin position="291"/>
        <end position="356"/>
    </location>
</feature>
<keyword evidence="6" id="KW-0548">Nucleotidyltransferase</keyword>
<organism evidence="6 7">
    <name type="scientific">Lasius niger</name>
    <name type="common">Black garden ant</name>
    <dbReference type="NCBI Taxonomy" id="67767"/>
    <lineage>
        <taxon>Eukaryota</taxon>
        <taxon>Metazoa</taxon>
        <taxon>Ecdysozoa</taxon>
        <taxon>Arthropoda</taxon>
        <taxon>Hexapoda</taxon>
        <taxon>Insecta</taxon>
        <taxon>Pterygota</taxon>
        <taxon>Neoptera</taxon>
        <taxon>Endopterygota</taxon>
        <taxon>Hymenoptera</taxon>
        <taxon>Apocrita</taxon>
        <taxon>Aculeata</taxon>
        <taxon>Formicoidea</taxon>
        <taxon>Formicidae</taxon>
        <taxon>Formicinae</taxon>
        <taxon>Lasius</taxon>
        <taxon>Lasius</taxon>
    </lineage>
</organism>
<accession>A0A0J7KIS5</accession>
<feature type="coiled-coil region" evidence="2">
    <location>
        <begin position="90"/>
        <end position="152"/>
    </location>
</feature>
<dbReference type="InterPro" id="IPR001878">
    <property type="entry name" value="Znf_CCHC"/>
</dbReference>
<keyword evidence="2" id="KW-0175">Coiled coil</keyword>
<gene>
    <name evidence="6" type="ORF">RF55_10119</name>
</gene>
<keyword evidence="6" id="KW-0695">RNA-directed DNA polymerase</keyword>
<dbReference type="Proteomes" id="UP000036403">
    <property type="component" value="Unassembled WGS sequence"/>
</dbReference>
<feature type="domain" description="CCHC-type" evidence="4">
    <location>
        <begin position="513"/>
        <end position="526"/>
    </location>
</feature>
<dbReference type="GO" id="GO:0003676">
    <property type="term" value="F:nucleic acid binding"/>
    <property type="evidence" value="ECO:0007669"/>
    <property type="project" value="InterPro"/>
</dbReference>
<dbReference type="InterPro" id="IPR043502">
    <property type="entry name" value="DNA/RNA_pol_sf"/>
</dbReference>
<reference evidence="6 7" key="1">
    <citation type="submission" date="2015-04" db="EMBL/GenBank/DDBJ databases">
        <title>Lasius niger genome sequencing.</title>
        <authorList>
            <person name="Konorov E.A."/>
            <person name="Nikitin M.A."/>
            <person name="Kirill M.V."/>
            <person name="Chang P."/>
        </authorList>
    </citation>
    <scope>NUCLEOTIDE SEQUENCE [LARGE SCALE GENOMIC DNA]</scope>
    <source>
        <tissue evidence="6">Whole</tissue>
    </source>
</reference>
<dbReference type="InterPro" id="IPR036691">
    <property type="entry name" value="Endo/exonu/phosph_ase_sf"/>
</dbReference>
<feature type="compositionally biased region" description="Polar residues" evidence="3">
    <location>
        <begin position="246"/>
        <end position="255"/>
    </location>
</feature>
<evidence type="ECO:0000259" key="4">
    <source>
        <dbReference type="PROSITE" id="PS50158"/>
    </source>
</evidence>
<dbReference type="PROSITE" id="PS50878">
    <property type="entry name" value="RT_POL"/>
    <property type="match status" value="1"/>
</dbReference>
<evidence type="ECO:0000256" key="1">
    <source>
        <dbReference type="PROSITE-ProRule" id="PRU00047"/>
    </source>
</evidence>
<dbReference type="GO" id="GO:0003964">
    <property type="term" value="F:RNA-directed DNA polymerase activity"/>
    <property type="evidence" value="ECO:0007669"/>
    <property type="project" value="UniProtKB-KW"/>
</dbReference>
<proteinExistence type="predicted"/>
<dbReference type="InterPro" id="IPR005135">
    <property type="entry name" value="Endo/exonuclease/phosphatase"/>
</dbReference>